<name>A0A9W6JU69_9HYPH</name>
<comment type="caution">
    <text evidence="2">The sequence shown here is derived from an EMBL/GenBank/DDBJ whole genome shotgun (WGS) entry which is preliminary data.</text>
</comment>
<dbReference type="AlphaFoldDB" id="A0A9W6JU69"/>
<evidence type="ECO:0000259" key="1">
    <source>
        <dbReference type="Pfam" id="PF02371"/>
    </source>
</evidence>
<dbReference type="GO" id="GO:0004803">
    <property type="term" value="F:transposase activity"/>
    <property type="evidence" value="ECO:0007669"/>
    <property type="project" value="InterPro"/>
</dbReference>
<reference evidence="2" key="1">
    <citation type="journal article" date="2014" name="Int. J. Syst. Evol. Microbiol.">
        <title>Complete genome sequence of Corynebacterium casei LMG S-19264T (=DSM 44701T), isolated from a smear-ripened cheese.</title>
        <authorList>
            <consortium name="US DOE Joint Genome Institute (JGI-PGF)"/>
            <person name="Walter F."/>
            <person name="Albersmeier A."/>
            <person name="Kalinowski J."/>
            <person name="Ruckert C."/>
        </authorList>
    </citation>
    <scope>NUCLEOTIDE SEQUENCE</scope>
    <source>
        <strain evidence="2">VKM B-2789</strain>
    </source>
</reference>
<dbReference type="PANTHER" id="PTHR33055:SF3">
    <property type="entry name" value="PUTATIVE TRANSPOSASE FOR IS117-RELATED"/>
    <property type="match status" value="1"/>
</dbReference>
<feature type="domain" description="Transposase IS116/IS110/IS902 C-terminal" evidence="1">
    <location>
        <begin position="23"/>
        <end position="96"/>
    </location>
</feature>
<accession>A0A9W6JU69</accession>
<keyword evidence="3" id="KW-1185">Reference proteome</keyword>
<proteinExistence type="predicted"/>
<organism evidence="2 3">
    <name type="scientific">Ancylobacter defluvii</name>
    <dbReference type="NCBI Taxonomy" id="1282440"/>
    <lineage>
        <taxon>Bacteria</taxon>
        <taxon>Pseudomonadati</taxon>
        <taxon>Pseudomonadota</taxon>
        <taxon>Alphaproteobacteria</taxon>
        <taxon>Hyphomicrobiales</taxon>
        <taxon>Xanthobacteraceae</taxon>
        <taxon>Ancylobacter</taxon>
    </lineage>
</organism>
<dbReference type="GO" id="GO:0006313">
    <property type="term" value="P:DNA transposition"/>
    <property type="evidence" value="ECO:0007669"/>
    <property type="project" value="InterPro"/>
</dbReference>
<reference evidence="2" key="2">
    <citation type="submission" date="2023-01" db="EMBL/GenBank/DDBJ databases">
        <authorList>
            <person name="Sun Q."/>
            <person name="Evtushenko L."/>
        </authorList>
    </citation>
    <scope>NUCLEOTIDE SEQUENCE</scope>
    <source>
        <strain evidence="2">VKM B-2789</strain>
    </source>
</reference>
<evidence type="ECO:0000313" key="3">
    <source>
        <dbReference type="Proteomes" id="UP001143330"/>
    </source>
</evidence>
<dbReference type="InterPro" id="IPR003346">
    <property type="entry name" value="Transposase_20"/>
</dbReference>
<sequence length="97" mass="10415">MSLRIITLEKALRNEAAQATTTSRLMIMPGIGPVTAMAIEAFAPAMTTFKRGRDFAAWLGLVPRQNSSGGKQALGSISKMGQRDIRRLLIIGAMAVL</sequence>
<dbReference type="Pfam" id="PF02371">
    <property type="entry name" value="Transposase_20"/>
    <property type="match status" value="1"/>
</dbReference>
<dbReference type="InterPro" id="IPR047650">
    <property type="entry name" value="Transpos_IS110"/>
</dbReference>
<dbReference type="PANTHER" id="PTHR33055">
    <property type="entry name" value="TRANSPOSASE FOR INSERTION SEQUENCE ELEMENT IS1111A"/>
    <property type="match status" value="1"/>
</dbReference>
<gene>
    <name evidence="2" type="ORF">GCM10017653_07550</name>
</gene>
<protein>
    <recommendedName>
        <fullName evidence="1">Transposase IS116/IS110/IS902 C-terminal domain-containing protein</fullName>
    </recommendedName>
</protein>
<dbReference type="Proteomes" id="UP001143330">
    <property type="component" value="Unassembled WGS sequence"/>
</dbReference>
<dbReference type="GO" id="GO:0003677">
    <property type="term" value="F:DNA binding"/>
    <property type="evidence" value="ECO:0007669"/>
    <property type="project" value="InterPro"/>
</dbReference>
<dbReference type="EMBL" id="BSFM01000004">
    <property type="protein sequence ID" value="GLK82686.1"/>
    <property type="molecule type" value="Genomic_DNA"/>
</dbReference>
<evidence type="ECO:0000313" key="2">
    <source>
        <dbReference type="EMBL" id="GLK82686.1"/>
    </source>
</evidence>